<protein>
    <submittedName>
        <fullName evidence="2">Uncharacterized protein</fullName>
    </submittedName>
</protein>
<accession>A0A0A7PE13</accession>
<feature type="region of interest" description="Disordered" evidence="1">
    <location>
        <begin position="157"/>
        <end position="181"/>
    </location>
</feature>
<dbReference type="HOGENOM" id="CLU_073833_2_0_5"/>
<dbReference type="KEGG" id="sphk:SKP52_02735"/>
<dbReference type="Gene3D" id="1.10.530.10">
    <property type="match status" value="1"/>
</dbReference>
<dbReference type="InterPro" id="IPR052354">
    <property type="entry name" value="Cell_Wall_Dynamics_Protein"/>
</dbReference>
<dbReference type="OrthoDB" id="3078754at2"/>
<evidence type="ECO:0000313" key="3">
    <source>
        <dbReference type="Proteomes" id="UP000030907"/>
    </source>
</evidence>
<dbReference type="InterPro" id="IPR023346">
    <property type="entry name" value="Lysozyme-like_dom_sf"/>
</dbReference>
<sequence length="263" mass="28744">MNLAQMLDTARLFAAKAIAPAPVAPVVPPPRPAPHIDRDLSFAQRQIDIDFLCLAFPQNKRANLIQWVKPAQDACYRWGIDTFREVASFFANISVESAGLTRLEENMNYSARRMAEVWPGRYAIGGKASNGPNALAKSLAHNPEKLANNVYANRMGNGPPSSGDGWRHRGFGPKQTTGKKNQQDFADAVGIPLADVPAYIRTPEGGMMSAGYYWKANNLDAKAATPGWKDDRIAINGGTIGLAPVEAMADDLIEELLRREQLQ</sequence>
<organism evidence="2 3">
    <name type="scientific">Sphingopyxis fribergensis</name>
    <dbReference type="NCBI Taxonomy" id="1515612"/>
    <lineage>
        <taxon>Bacteria</taxon>
        <taxon>Pseudomonadati</taxon>
        <taxon>Pseudomonadota</taxon>
        <taxon>Alphaproteobacteria</taxon>
        <taxon>Sphingomonadales</taxon>
        <taxon>Sphingomonadaceae</taxon>
        <taxon>Sphingopyxis</taxon>
    </lineage>
</organism>
<dbReference type="STRING" id="1515612.SKP52_02735"/>
<dbReference type="AlphaFoldDB" id="A0A0A7PE13"/>
<keyword evidence="3" id="KW-1185">Reference proteome</keyword>
<reference evidence="2 3" key="1">
    <citation type="journal article" date="2015" name="Int. J. Syst. Evol. Microbiol.">
        <title>Description of Sphingopyxis fribergensis sp. nov. - a soil bacterium with the ability to degrade styrene and phenylacetic acid.</title>
        <authorList>
            <person name="Oelschlagel M."/>
            <person name="Ruckert C."/>
            <person name="Kalinowski J."/>
            <person name="Schmidt G."/>
            <person name="Schlomann M."/>
            <person name="Tischler D."/>
        </authorList>
    </citation>
    <scope>NUCLEOTIDE SEQUENCE [LARGE SCALE GENOMIC DNA]</scope>
    <source>
        <strain evidence="2 3">Kp5.2</strain>
    </source>
</reference>
<evidence type="ECO:0000313" key="2">
    <source>
        <dbReference type="EMBL" id="AJA07478.1"/>
    </source>
</evidence>
<dbReference type="SUPFAM" id="SSF53955">
    <property type="entry name" value="Lysozyme-like"/>
    <property type="match status" value="1"/>
</dbReference>
<name>A0A0A7PE13_9SPHN</name>
<proteinExistence type="predicted"/>
<dbReference type="PANTHER" id="PTHR34408">
    <property type="entry name" value="FAMILY PROTEIN, PUTATIVE-RELATED"/>
    <property type="match status" value="1"/>
</dbReference>
<gene>
    <name evidence="2" type="ORF">SKP52_02735</name>
</gene>
<dbReference type="Proteomes" id="UP000030907">
    <property type="component" value="Chromosome"/>
</dbReference>
<evidence type="ECO:0000256" key="1">
    <source>
        <dbReference type="SAM" id="MobiDB-lite"/>
    </source>
</evidence>
<dbReference type="EMBL" id="CP009122">
    <property type="protein sequence ID" value="AJA07478.1"/>
    <property type="molecule type" value="Genomic_DNA"/>
</dbReference>
<dbReference type="PANTHER" id="PTHR34408:SF1">
    <property type="entry name" value="GLYCOSYL HYDROLASE FAMILY 19 DOMAIN-CONTAINING PROTEIN HI_1415"/>
    <property type="match status" value="1"/>
</dbReference>
<dbReference type="RefSeq" id="WP_052207748.1">
    <property type="nucleotide sequence ID" value="NZ_CP009122.1"/>
</dbReference>